<keyword evidence="2" id="KW-1185">Reference proteome</keyword>
<protein>
    <submittedName>
        <fullName evidence="1">Uncharacterized protein</fullName>
    </submittedName>
</protein>
<dbReference type="Proteomes" id="UP000638313">
    <property type="component" value="Unassembled WGS sequence"/>
</dbReference>
<organism evidence="1 2">
    <name type="scientific">Streptomyces mashuensis</name>
    <dbReference type="NCBI Taxonomy" id="33904"/>
    <lineage>
        <taxon>Bacteria</taxon>
        <taxon>Bacillati</taxon>
        <taxon>Actinomycetota</taxon>
        <taxon>Actinomycetes</taxon>
        <taxon>Kitasatosporales</taxon>
        <taxon>Streptomycetaceae</taxon>
        <taxon>Streptomyces</taxon>
    </lineage>
</organism>
<dbReference type="AlphaFoldDB" id="A0A919B749"/>
<comment type="caution">
    <text evidence="1">The sequence shown here is derived from an EMBL/GenBank/DDBJ whole genome shotgun (WGS) entry which is preliminary data.</text>
</comment>
<gene>
    <name evidence="1" type="ORF">GCM10010218_54550</name>
</gene>
<reference evidence="1" key="2">
    <citation type="submission" date="2020-09" db="EMBL/GenBank/DDBJ databases">
        <authorList>
            <person name="Sun Q."/>
            <person name="Ohkuma M."/>
        </authorList>
    </citation>
    <scope>NUCLEOTIDE SEQUENCE</scope>
    <source>
        <strain evidence="1">JCM 4059</strain>
    </source>
</reference>
<dbReference type="RefSeq" id="WP_190132387.1">
    <property type="nucleotide sequence ID" value="NZ_BNBD01000015.1"/>
</dbReference>
<sequence>MSADELRAKVAETNRRTLQRWDTTTGAPPRCEDCWVIKRTRARALEDGDRDTAARMATDMGVHQRLAHSADYGK</sequence>
<dbReference type="EMBL" id="BNBD01000015">
    <property type="protein sequence ID" value="GHF66154.1"/>
    <property type="molecule type" value="Genomic_DNA"/>
</dbReference>
<proteinExistence type="predicted"/>
<evidence type="ECO:0000313" key="1">
    <source>
        <dbReference type="EMBL" id="GHF66154.1"/>
    </source>
</evidence>
<name>A0A919B749_9ACTN</name>
<evidence type="ECO:0000313" key="2">
    <source>
        <dbReference type="Proteomes" id="UP000638313"/>
    </source>
</evidence>
<reference evidence="1" key="1">
    <citation type="journal article" date="2014" name="Int. J. Syst. Evol. Microbiol.">
        <title>Complete genome sequence of Corynebacterium casei LMG S-19264T (=DSM 44701T), isolated from a smear-ripened cheese.</title>
        <authorList>
            <consortium name="US DOE Joint Genome Institute (JGI-PGF)"/>
            <person name="Walter F."/>
            <person name="Albersmeier A."/>
            <person name="Kalinowski J."/>
            <person name="Ruckert C."/>
        </authorList>
    </citation>
    <scope>NUCLEOTIDE SEQUENCE</scope>
    <source>
        <strain evidence="1">JCM 4059</strain>
    </source>
</reference>
<accession>A0A919B749</accession>